<dbReference type="AlphaFoldDB" id="W9XHZ9"/>
<keyword evidence="3" id="KW-1185">Reference proteome</keyword>
<dbReference type="EMBL" id="AMGX01000001">
    <property type="protein sequence ID" value="EXJ76581.1"/>
    <property type="molecule type" value="Genomic_DNA"/>
</dbReference>
<name>W9XHZ9_9EURO</name>
<feature type="region of interest" description="Disordered" evidence="1">
    <location>
        <begin position="160"/>
        <end position="184"/>
    </location>
</feature>
<sequence length="197" mass="20837">MTPLIVCSETLSVPIRPVRDIIVVYRKAARPNNAAPATPNPAGMTAAALVVEDAVADAEETAELRPEDAAEVTEPAWLVTALKALAASAVMLPRMEEAAEVKDERVAAAPVLPVAASELRLERLAENADLAEVKLAAMEFSAFSAELEAEAATEAAELETEARDLDNSDEMDANELETAEGVTGEELDVTVELTPFP</sequence>
<accession>W9XHZ9</accession>
<evidence type="ECO:0000313" key="3">
    <source>
        <dbReference type="Proteomes" id="UP000019471"/>
    </source>
</evidence>
<dbReference type="Proteomes" id="UP000019471">
    <property type="component" value="Unassembled WGS sequence"/>
</dbReference>
<feature type="compositionally biased region" description="Acidic residues" evidence="1">
    <location>
        <begin position="167"/>
        <end position="184"/>
    </location>
</feature>
<evidence type="ECO:0000256" key="1">
    <source>
        <dbReference type="SAM" id="MobiDB-lite"/>
    </source>
</evidence>
<protein>
    <submittedName>
        <fullName evidence="2">Uncharacterized protein</fullName>
    </submittedName>
</protein>
<organism evidence="2 3">
    <name type="scientific">Cladophialophora psammophila CBS 110553</name>
    <dbReference type="NCBI Taxonomy" id="1182543"/>
    <lineage>
        <taxon>Eukaryota</taxon>
        <taxon>Fungi</taxon>
        <taxon>Dikarya</taxon>
        <taxon>Ascomycota</taxon>
        <taxon>Pezizomycotina</taxon>
        <taxon>Eurotiomycetes</taxon>
        <taxon>Chaetothyriomycetidae</taxon>
        <taxon>Chaetothyriales</taxon>
        <taxon>Herpotrichiellaceae</taxon>
        <taxon>Cladophialophora</taxon>
    </lineage>
</organism>
<comment type="caution">
    <text evidence="2">The sequence shown here is derived from an EMBL/GenBank/DDBJ whole genome shotgun (WGS) entry which is preliminary data.</text>
</comment>
<proteinExistence type="predicted"/>
<evidence type="ECO:0000313" key="2">
    <source>
        <dbReference type="EMBL" id="EXJ76581.1"/>
    </source>
</evidence>
<reference evidence="2 3" key="1">
    <citation type="submission" date="2013-03" db="EMBL/GenBank/DDBJ databases">
        <title>The Genome Sequence of Cladophialophora psammophila CBS 110553.</title>
        <authorList>
            <consortium name="The Broad Institute Genomics Platform"/>
            <person name="Cuomo C."/>
            <person name="de Hoog S."/>
            <person name="Gorbushina A."/>
            <person name="Walker B."/>
            <person name="Young S.K."/>
            <person name="Zeng Q."/>
            <person name="Gargeya S."/>
            <person name="Fitzgerald M."/>
            <person name="Haas B."/>
            <person name="Abouelleil A."/>
            <person name="Allen A.W."/>
            <person name="Alvarado L."/>
            <person name="Arachchi H.M."/>
            <person name="Berlin A.M."/>
            <person name="Chapman S.B."/>
            <person name="Gainer-Dewar J."/>
            <person name="Goldberg J."/>
            <person name="Griggs A."/>
            <person name="Gujja S."/>
            <person name="Hansen M."/>
            <person name="Howarth C."/>
            <person name="Imamovic A."/>
            <person name="Ireland A."/>
            <person name="Larimer J."/>
            <person name="McCowan C."/>
            <person name="Murphy C."/>
            <person name="Pearson M."/>
            <person name="Poon T.W."/>
            <person name="Priest M."/>
            <person name="Roberts A."/>
            <person name="Saif S."/>
            <person name="Shea T."/>
            <person name="Sisk P."/>
            <person name="Sykes S."/>
            <person name="Wortman J."/>
            <person name="Nusbaum C."/>
            <person name="Birren B."/>
        </authorList>
    </citation>
    <scope>NUCLEOTIDE SEQUENCE [LARGE SCALE GENOMIC DNA]</scope>
    <source>
        <strain evidence="2 3">CBS 110553</strain>
    </source>
</reference>
<dbReference type="RefSeq" id="XP_007739898.1">
    <property type="nucleotide sequence ID" value="XM_007741708.1"/>
</dbReference>
<dbReference type="GeneID" id="19185825"/>
<gene>
    <name evidence="2" type="ORF">A1O5_01089</name>
</gene>
<dbReference type="HOGENOM" id="CLU_1384032_0_0_1"/>